<dbReference type="InterPro" id="IPR014721">
    <property type="entry name" value="Ribsml_uS5_D2-typ_fold_subgr"/>
</dbReference>
<feature type="domain" description="Mg chelatase-related protein C-terminal" evidence="2">
    <location>
        <begin position="417"/>
        <end position="513"/>
    </location>
</feature>
<proteinExistence type="predicted"/>
<dbReference type="GO" id="GO:0005524">
    <property type="term" value="F:ATP binding"/>
    <property type="evidence" value="ECO:0007669"/>
    <property type="project" value="InterPro"/>
</dbReference>
<reference evidence="3" key="2">
    <citation type="submission" date="2021-04" db="EMBL/GenBank/DDBJ databases">
        <authorList>
            <person name="Gilroy R."/>
        </authorList>
    </citation>
    <scope>NUCLEOTIDE SEQUENCE</scope>
    <source>
        <strain evidence="3">CHK179-28034</strain>
    </source>
</reference>
<organism evidence="3 4">
    <name type="scientific">Candidatus Anaerobutyricum stercoris</name>
    <dbReference type="NCBI Taxonomy" id="2838457"/>
    <lineage>
        <taxon>Bacteria</taxon>
        <taxon>Bacillati</taxon>
        <taxon>Bacillota</taxon>
        <taxon>Clostridia</taxon>
        <taxon>Lachnospirales</taxon>
        <taxon>Lachnospiraceae</taxon>
        <taxon>Anaerobutyricum</taxon>
    </lineage>
</organism>
<dbReference type="SUPFAM" id="SSF54211">
    <property type="entry name" value="Ribosomal protein S5 domain 2-like"/>
    <property type="match status" value="1"/>
</dbReference>
<dbReference type="Proteomes" id="UP000824049">
    <property type="component" value="Unassembled WGS sequence"/>
</dbReference>
<dbReference type="EMBL" id="DXBR01000049">
    <property type="protein sequence ID" value="HIZ39328.1"/>
    <property type="molecule type" value="Genomic_DNA"/>
</dbReference>
<protein>
    <submittedName>
        <fullName evidence="3">YifB family Mg chelatase-like AAA ATPase</fullName>
    </submittedName>
</protein>
<dbReference type="InterPro" id="IPR045006">
    <property type="entry name" value="CHLI-like"/>
</dbReference>
<dbReference type="AlphaFoldDB" id="A0A9D2EKF3"/>
<dbReference type="InterPro" id="IPR027417">
    <property type="entry name" value="P-loop_NTPase"/>
</dbReference>
<evidence type="ECO:0000313" key="4">
    <source>
        <dbReference type="Proteomes" id="UP000824049"/>
    </source>
</evidence>
<dbReference type="InterPro" id="IPR004482">
    <property type="entry name" value="Mg_chelat-rel"/>
</dbReference>
<dbReference type="Gene3D" id="3.30.230.10">
    <property type="match status" value="1"/>
</dbReference>
<comment type="caution">
    <text evidence="3">The sequence shown here is derived from an EMBL/GenBank/DDBJ whole genome shotgun (WGS) entry which is preliminary data.</text>
</comment>
<dbReference type="Pfam" id="PF01078">
    <property type="entry name" value="Mg_chelatase"/>
    <property type="match status" value="1"/>
</dbReference>
<dbReference type="PANTHER" id="PTHR32039:SF7">
    <property type="entry name" value="COMPETENCE PROTEIN COMM"/>
    <property type="match status" value="1"/>
</dbReference>
<dbReference type="InterPro" id="IPR020568">
    <property type="entry name" value="Ribosomal_Su5_D2-typ_SF"/>
</dbReference>
<reference evidence="3" key="1">
    <citation type="journal article" date="2021" name="PeerJ">
        <title>Extensive microbial diversity within the chicken gut microbiome revealed by metagenomics and culture.</title>
        <authorList>
            <person name="Gilroy R."/>
            <person name="Ravi A."/>
            <person name="Getino M."/>
            <person name="Pursley I."/>
            <person name="Horton D.L."/>
            <person name="Alikhan N.F."/>
            <person name="Baker D."/>
            <person name="Gharbi K."/>
            <person name="Hall N."/>
            <person name="Watson M."/>
            <person name="Adriaenssens E.M."/>
            <person name="Foster-Nyarko E."/>
            <person name="Jarju S."/>
            <person name="Secka A."/>
            <person name="Antonio M."/>
            <person name="Oren A."/>
            <person name="Chaudhuri R.R."/>
            <person name="La Ragione R."/>
            <person name="Hildebrand F."/>
            <person name="Pallen M.J."/>
        </authorList>
    </citation>
    <scope>NUCLEOTIDE SEQUENCE</scope>
    <source>
        <strain evidence="3">CHK179-28034</strain>
    </source>
</reference>
<evidence type="ECO:0000259" key="2">
    <source>
        <dbReference type="Pfam" id="PF13335"/>
    </source>
</evidence>
<evidence type="ECO:0000259" key="1">
    <source>
        <dbReference type="Pfam" id="PF01078"/>
    </source>
</evidence>
<dbReference type="NCBIfam" id="TIGR00368">
    <property type="entry name" value="YifB family Mg chelatase-like AAA ATPase"/>
    <property type="match status" value="1"/>
</dbReference>
<accession>A0A9D2EKF3</accession>
<evidence type="ECO:0000313" key="3">
    <source>
        <dbReference type="EMBL" id="HIZ39328.1"/>
    </source>
</evidence>
<dbReference type="PANTHER" id="PTHR32039">
    <property type="entry name" value="MAGNESIUM-CHELATASE SUBUNIT CHLI"/>
    <property type="match status" value="1"/>
</dbReference>
<dbReference type="SUPFAM" id="SSF52540">
    <property type="entry name" value="P-loop containing nucleoside triphosphate hydrolases"/>
    <property type="match status" value="1"/>
</dbReference>
<name>A0A9D2EKF3_9FIRM</name>
<sequence length="525" mass="57927">MVAEVLSGMVQGVHGEIITVQADVSDGLPVFGLTGHLSSEVKEAKERVRTALKNTGCHLPPRRVSVNLAPADVRKSGTCYDMAIAVGIMTAMGLIPQSAVRGIVFLGELALDGMLSPVTGVLAILRTAQEAGYHTCVVPPANVQEASLLPEMRVLGFANLKEVTAFLRGTAEDEYSERKIVTCVKDVGKTIRAAGRPDGGAGYPDLSEVKGQRMAKRALEIAVAGYHNLFLDGPPGAGKSMLASCTPGIMPGMTREEMIDATMVYSVKGLLREGFSLVENRPFRAPSSSVTMAGMFGGGKNPSPGEVTLAHHGVLFLDEFPEFKRELIEMFRVVLEDHQVRQIRNGKTVTFPADFIFIAAANPCPCGYFPDRRYCHCSPREIFHYQNRLSGPILDRLDLFVRCDKMSYETMTEEKEGETSAMVRERVREVWGLQKERFKSGGSNFNGRMTPKEVKKYCVLDENSRNLMKEVFDRLRLTGRSYNRILKVGRTIADMEGSARIREEHLREALMFRRTAPFGQDPDTP</sequence>
<feature type="domain" description="Magnesium chelatase ChlI-like catalytic" evidence="1">
    <location>
        <begin position="205"/>
        <end position="410"/>
    </location>
</feature>
<dbReference type="Pfam" id="PF13541">
    <property type="entry name" value="ChlI"/>
    <property type="match status" value="1"/>
</dbReference>
<dbReference type="Gene3D" id="3.40.50.300">
    <property type="entry name" value="P-loop containing nucleotide triphosphate hydrolases"/>
    <property type="match status" value="1"/>
</dbReference>
<gene>
    <name evidence="3" type="ORF">H9968_05265</name>
</gene>
<dbReference type="Pfam" id="PF13335">
    <property type="entry name" value="Mg_chelatase_C"/>
    <property type="match status" value="1"/>
</dbReference>
<dbReference type="InterPro" id="IPR000523">
    <property type="entry name" value="Mg_chelatse_chII-like_cat_dom"/>
</dbReference>
<dbReference type="InterPro" id="IPR025158">
    <property type="entry name" value="Mg_chelat-rel_C"/>
</dbReference>